<dbReference type="EMBL" id="ML976815">
    <property type="protein sequence ID" value="KAF1964040.1"/>
    <property type="molecule type" value="Genomic_DNA"/>
</dbReference>
<dbReference type="AlphaFoldDB" id="A0A6A5UI76"/>
<evidence type="ECO:0000313" key="3">
    <source>
        <dbReference type="EMBL" id="KAF1964040.1"/>
    </source>
</evidence>
<proteinExistence type="predicted"/>
<evidence type="ECO:0000256" key="2">
    <source>
        <dbReference type="SAM" id="SignalP"/>
    </source>
</evidence>
<feature type="chain" id="PRO_5025527945" evidence="2">
    <location>
        <begin position="19"/>
        <end position="189"/>
    </location>
</feature>
<sequence>MHASLILLVASLATSAVAAPVPVVAPFESPESLMVREVEVLKREILERLEAIAKRSTPQGYEGEVYDKRDVSTALQPWANDKRSDHSLAVGDEPVHDKRDGGYPPVFAPSANEKRDSGYPVFAPSANDKRDDGYPVFAPLANDKRDSGYPVFAPSANDKRDEGYPIFAPSANDKRDSDDELVSSDASDE</sequence>
<feature type="region of interest" description="Disordered" evidence="1">
    <location>
        <begin position="77"/>
        <end position="189"/>
    </location>
</feature>
<accession>A0A6A5UI76</accession>
<organism evidence="3 4">
    <name type="scientific">Bimuria novae-zelandiae CBS 107.79</name>
    <dbReference type="NCBI Taxonomy" id="1447943"/>
    <lineage>
        <taxon>Eukaryota</taxon>
        <taxon>Fungi</taxon>
        <taxon>Dikarya</taxon>
        <taxon>Ascomycota</taxon>
        <taxon>Pezizomycotina</taxon>
        <taxon>Dothideomycetes</taxon>
        <taxon>Pleosporomycetidae</taxon>
        <taxon>Pleosporales</taxon>
        <taxon>Massarineae</taxon>
        <taxon>Didymosphaeriaceae</taxon>
        <taxon>Bimuria</taxon>
    </lineage>
</organism>
<keyword evidence="2" id="KW-0732">Signal</keyword>
<feature type="compositionally biased region" description="Acidic residues" evidence="1">
    <location>
        <begin position="178"/>
        <end position="189"/>
    </location>
</feature>
<reference evidence="3" key="1">
    <citation type="journal article" date="2020" name="Stud. Mycol.">
        <title>101 Dothideomycetes genomes: a test case for predicting lifestyles and emergence of pathogens.</title>
        <authorList>
            <person name="Haridas S."/>
            <person name="Albert R."/>
            <person name="Binder M."/>
            <person name="Bloem J."/>
            <person name="Labutti K."/>
            <person name="Salamov A."/>
            <person name="Andreopoulos B."/>
            <person name="Baker S."/>
            <person name="Barry K."/>
            <person name="Bills G."/>
            <person name="Bluhm B."/>
            <person name="Cannon C."/>
            <person name="Castanera R."/>
            <person name="Culley D."/>
            <person name="Daum C."/>
            <person name="Ezra D."/>
            <person name="Gonzalez J."/>
            <person name="Henrissat B."/>
            <person name="Kuo A."/>
            <person name="Liang C."/>
            <person name="Lipzen A."/>
            <person name="Lutzoni F."/>
            <person name="Magnuson J."/>
            <person name="Mondo S."/>
            <person name="Nolan M."/>
            <person name="Ohm R."/>
            <person name="Pangilinan J."/>
            <person name="Park H.-J."/>
            <person name="Ramirez L."/>
            <person name="Alfaro M."/>
            <person name="Sun H."/>
            <person name="Tritt A."/>
            <person name="Yoshinaga Y."/>
            <person name="Zwiers L.-H."/>
            <person name="Turgeon B."/>
            <person name="Goodwin S."/>
            <person name="Spatafora J."/>
            <person name="Crous P."/>
            <person name="Grigoriev I."/>
        </authorList>
    </citation>
    <scope>NUCLEOTIDE SEQUENCE</scope>
    <source>
        <strain evidence="3">CBS 107.79</strain>
    </source>
</reference>
<protein>
    <submittedName>
        <fullName evidence="3">Uncharacterized protein</fullName>
    </submittedName>
</protein>
<evidence type="ECO:0000256" key="1">
    <source>
        <dbReference type="SAM" id="MobiDB-lite"/>
    </source>
</evidence>
<gene>
    <name evidence="3" type="ORF">BU23DRAFT_83476</name>
</gene>
<keyword evidence="4" id="KW-1185">Reference proteome</keyword>
<dbReference type="Proteomes" id="UP000800036">
    <property type="component" value="Unassembled WGS sequence"/>
</dbReference>
<name>A0A6A5UI76_9PLEO</name>
<feature type="signal peptide" evidence="2">
    <location>
        <begin position="1"/>
        <end position="18"/>
    </location>
</feature>
<evidence type="ECO:0000313" key="4">
    <source>
        <dbReference type="Proteomes" id="UP000800036"/>
    </source>
</evidence>
<dbReference type="OrthoDB" id="10448085at2759"/>